<dbReference type="AlphaFoldDB" id="A0A067TX32"/>
<keyword evidence="3" id="KW-1185">Reference proteome</keyword>
<organism evidence="2 3">
    <name type="scientific">Galerina marginata (strain CBS 339.88)</name>
    <dbReference type="NCBI Taxonomy" id="685588"/>
    <lineage>
        <taxon>Eukaryota</taxon>
        <taxon>Fungi</taxon>
        <taxon>Dikarya</taxon>
        <taxon>Basidiomycota</taxon>
        <taxon>Agaricomycotina</taxon>
        <taxon>Agaricomycetes</taxon>
        <taxon>Agaricomycetidae</taxon>
        <taxon>Agaricales</taxon>
        <taxon>Agaricineae</taxon>
        <taxon>Strophariaceae</taxon>
        <taxon>Galerina</taxon>
    </lineage>
</organism>
<gene>
    <name evidence="2" type="ORF">GALMADRAFT_206094</name>
</gene>
<protein>
    <submittedName>
        <fullName evidence="2">Uncharacterized protein</fullName>
    </submittedName>
</protein>
<name>A0A067TX32_GALM3</name>
<feature type="compositionally biased region" description="Basic residues" evidence="1">
    <location>
        <begin position="29"/>
        <end position="38"/>
    </location>
</feature>
<evidence type="ECO:0000313" key="2">
    <source>
        <dbReference type="EMBL" id="KDR84504.1"/>
    </source>
</evidence>
<dbReference type="HOGENOM" id="CLU_1635517_0_0_1"/>
<proteinExistence type="predicted"/>
<accession>A0A067TX32</accession>
<dbReference type="Proteomes" id="UP000027222">
    <property type="component" value="Unassembled WGS sequence"/>
</dbReference>
<dbReference type="EMBL" id="KL142368">
    <property type="protein sequence ID" value="KDR84504.1"/>
    <property type="molecule type" value="Genomic_DNA"/>
</dbReference>
<feature type="region of interest" description="Disordered" evidence="1">
    <location>
        <begin position="1"/>
        <end position="38"/>
    </location>
</feature>
<evidence type="ECO:0000313" key="3">
    <source>
        <dbReference type="Proteomes" id="UP000027222"/>
    </source>
</evidence>
<sequence>MTGKKKALTASTGAFTMVKRSKDGPQQKEHRRQRRRWLGRGNWQHRVRSASGLETTMSSVMPFDAQGTSDHFALPRCQPRVKREQDEQAIHHCRKLRPAIYLVSNRIGLNQRILSVNAELSATHSRFFAVDGVNTAIDRSGLDSSGYTEYSCQVTRQGATWA</sequence>
<reference evidence="3" key="1">
    <citation type="journal article" date="2014" name="Proc. Natl. Acad. Sci. U.S.A.">
        <title>Extensive sampling of basidiomycete genomes demonstrates inadequacy of the white-rot/brown-rot paradigm for wood decay fungi.</title>
        <authorList>
            <person name="Riley R."/>
            <person name="Salamov A.A."/>
            <person name="Brown D.W."/>
            <person name="Nagy L.G."/>
            <person name="Floudas D."/>
            <person name="Held B.W."/>
            <person name="Levasseur A."/>
            <person name="Lombard V."/>
            <person name="Morin E."/>
            <person name="Otillar R."/>
            <person name="Lindquist E.A."/>
            <person name="Sun H."/>
            <person name="LaButti K.M."/>
            <person name="Schmutz J."/>
            <person name="Jabbour D."/>
            <person name="Luo H."/>
            <person name="Baker S.E."/>
            <person name="Pisabarro A.G."/>
            <person name="Walton J.D."/>
            <person name="Blanchette R.A."/>
            <person name="Henrissat B."/>
            <person name="Martin F."/>
            <person name="Cullen D."/>
            <person name="Hibbett D.S."/>
            <person name="Grigoriev I.V."/>
        </authorList>
    </citation>
    <scope>NUCLEOTIDE SEQUENCE [LARGE SCALE GENOMIC DNA]</scope>
    <source>
        <strain evidence="3">CBS 339.88</strain>
    </source>
</reference>
<evidence type="ECO:0000256" key="1">
    <source>
        <dbReference type="SAM" id="MobiDB-lite"/>
    </source>
</evidence>